<organism evidence="2 3">
    <name type="scientific">Streptomyces cinereospinus</name>
    <dbReference type="NCBI Taxonomy" id="285561"/>
    <lineage>
        <taxon>Bacteria</taxon>
        <taxon>Bacillati</taxon>
        <taxon>Actinomycetota</taxon>
        <taxon>Actinomycetes</taxon>
        <taxon>Kitasatosporales</taxon>
        <taxon>Streptomycetaceae</taxon>
        <taxon>Streptomyces</taxon>
    </lineage>
</organism>
<keyword evidence="1" id="KW-0812">Transmembrane</keyword>
<name>A0ABV5N971_9ACTN</name>
<evidence type="ECO:0000313" key="3">
    <source>
        <dbReference type="Proteomes" id="UP001589709"/>
    </source>
</evidence>
<keyword evidence="3" id="KW-1185">Reference proteome</keyword>
<gene>
    <name evidence="2" type="ORF">ACFF45_28680</name>
</gene>
<dbReference type="EMBL" id="JBHMCY010000073">
    <property type="protein sequence ID" value="MFB9466576.1"/>
    <property type="molecule type" value="Genomic_DNA"/>
</dbReference>
<keyword evidence="1" id="KW-0472">Membrane</keyword>
<dbReference type="Proteomes" id="UP001589709">
    <property type="component" value="Unassembled WGS sequence"/>
</dbReference>
<dbReference type="RefSeq" id="WP_381349555.1">
    <property type="nucleotide sequence ID" value="NZ_JBHMCY010000073.1"/>
</dbReference>
<keyword evidence="1" id="KW-1133">Transmembrane helix</keyword>
<evidence type="ECO:0000256" key="1">
    <source>
        <dbReference type="SAM" id="Phobius"/>
    </source>
</evidence>
<reference evidence="2 3" key="1">
    <citation type="submission" date="2024-09" db="EMBL/GenBank/DDBJ databases">
        <authorList>
            <person name="Sun Q."/>
            <person name="Mori K."/>
        </authorList>
    </citation>
    <scope>NUCLEOTIDE SEQUENCE [LARGE SCALE GENOMIC DNA]</scope>
    <source>
        <strain evidence="2 3">JCM 6917</strain>
    </source>
</reference>
<sequence length="85" mass="8693">MSRRIRRSRRRQAASSEQALCGASLTPVQRIIVLTVVLLVVLVLVSSGQPVCDVLGLVMAAGAAAAQIGPWLSGQRPAAGCAGGV</sequence>
<feature type="transmembrane region" description="Helical" evidence="1">
    <location>
        <begin position="31"/>
        <end position="48"/>
    </location>
</feature>
<protein>
    <submittedName>
        <fullName evidence="2">Uncharacterized protein</fullName>
    </submittedName>
</protein>
<evidence type="ECO:0000313" key="2">
    <source>
        <dbReference type="EMBL" id="MFB9466576.1"/>
    </source>
</evidence>
<accession>A0ABV5N971</accession>
<proteinExistence type="predicted"/>
<comment type="caution">
    <text evidence="2">The sequence shown here is derived from an EMBL/GenBank/DDBJ whole genome shotgun (WGS) entry which is preliminary data.</text>
</comment>